<protein>
    <submittedName>
        <fullName evidence="1">Uncharacterized protein</fullName>
    </submittedName>
</protein>
<dbReference type="EMBL" id="GGEC01060351">
    <property type="protein sequence ID" value="MBX40835.1"/>
    <property type="molecule type" value="Transcribed_RNA"/>
</dbReference>
<proteinExistence type="predicted"/>
<accession>A0A2P2NED9</accession>
<name>A0A2P2NED9_RHIMU</name>
<sequence length="23" mass="2699">MSTKLKASLLRMKSNFHVQRIIP</sequence>
<organism evidence="1">
    <name type="scientific">Rhizophora mucronata</name>
    <name type="common">Asiatic mangrove</name>
    <dbReference type="NCBI Taxonomy" id="61149"/>
    <lineage>
        <taxon>Eukaryota</taxon>
        <taxon>Viridiplantae</taxon>
        <taxon>Streptophyta</taxon>
        <taxon>Embryophyta</taxon>
        <taxon>Tracheophyta</taxon>
        <taxon>Spermatophyta</taxon>
        <taxon>Magnoliopsida</taxon>
        <taxon>eudicotyledons</taxon>
        <taxon>Gunneridae</taxon>
        <taxon>Pentapetalae</taxon>
        <taxon>rosids</taxon>
        <taxon>fabids</taxon>
        <taxon>Malpighiales</taxon>
        <taxon>Rhizophoraceae</taxon>
        <taxon>Rhizophora</taxon>
    </lineage>
</organism>
<reference evidence="1" key="1">
    <citation type="submission" date="2018-02" db="EMBL/GenBank/DDBJ databases">
        <title>Rhizophora mucronata_Transcriptome.</title>
        <authorList>
            <person name="Meera S.P."/>
            <person name="Sreeshan A."/>
            <person name="Augustine A."/>
        </authorList>
    </citation>
    <scope>NUCLEOTIDE SEQUENCE</scope>
    <source>
        <tissue evidence="1">Leaf</tissue>
    </source>
</reference>
<dbReference type="AlphaFoldDB" id="A0A2P2NED9"/>
<evidence type="ECO:0000313" key="1">
    <source>
        <dbReference type="EMBL" id="MBX40835.1"/>
    </source>
</evidence>